<name>A0A1G4RBY0_9HYPH</name>
<gene>
    <name evidence="2" type="ORF">SAMN05660859_1536</name>
</gene>
<protein>
    <recommendedName>
        <fullName evidence="1">Amine oxidase domain-containing protein</fullName>
    </recommendedName>
</protein>
<dbReference type="RefSeq" id="WP_091437541.1">
    <property type="nucleotide sequence ID" value="NZ_FMTP01000002.1"/>
</dbReference>
<dbReference type="Proteomes" id="UP000198889">
    <property type="component" value="Unassembled WGS sequence"/>
</dbReference>
<dbReference type="Pfam" id="PF13450">
    <property type="entry name" value="NAD_binding_8"/>
    <property type="match status" value="1"/>
</dbReference>
<dbReference type="EMBL" id="FMTP01000002">
    <property type="protein sequence ID" value="SCW54364.1"/>
    <property type="molecule type" value="Genomic_DNA"/>
</dbReference>
<evidence type="ECO:0000313" key="3">
    <source>
        <dbReference type="Proteomes" id="UP000198889"/>
    </source>
</evidence>
<dbReference type="PANTHER" id="PTHR16128">
    <property type="entry name" value="FAD/NAD(P)-BINDING OXIDOREDUCTASE FAMILY PROTEIN"/>
    <property type="match status" value="1"/>
</dbReference>
<dbReference type="GO" id="GO:0016491">
    <property type="term" value="F:oxidoreductase activity"/>
    <property type="evidence" value="ECO:0007669"/>
    <property type="project" value="InterPro"/>
</dbReference>
<dbReference type="InterPro" id="IPR036188">
    <property type="entry name" value="FAD/NAD-bd_sf"/>
</dbReference>
<dbReference type="Gene3D" id="3.90.660.10">
    <property type="match status" value="1"/>
</dbReference>
<dbReference type="AlphaFoldDB" id="A0A1G4RBY0"/>
<dbReference type="InterPro" id="IPR002937">
    <property type="entry name" value="Amino_oxidase"/>
</dbReference>
<sequence>MKRIAIIGAGLSGLTLAHALKGRAEIAVFEKARGPGGRTATRREGVYRFDHGAPCFTARTPAFLAWLAPLLDAGVVAEWPGAVVNLQADRVTGIRHPSERLLVGVPGMSALAAHLAADIDLRVGTDVAPLDAGAGPYALRSVSGEALGTFDLVVSTAPAHQSRVLFGAAAGGAALPEAAMKPRHALMVALDMPWHQGWIAARVRGGPLRWITIDSSKPGRASDRTTLVAQTRSRWSRLHCDTPAELLAPLLLHALRAALPFQLPEPALVRAHRWRSALVERASRPGPWIAPDGSLAATGDWATSSRIEEVCLAALDLAERLTRGLP</sequence>
<dbReference type="PANTHER" id="PTHR16128:SF5">
    <property type="entry name" value="FAD_NAD(P)-BINDING OXIDOREDUCTASE FAMILY PROTEIN"/>
    <property type="match status" value="1"/>
</dbReference>
<dbReference type="Gene3D" id="3.50.50.60">
    <property type="entry name" value="FAD/NAD(P)-binding domain"/>
    <property type="match status" value="1"/>
</dbReference>
<dbReference type="SUPFAM" id="SSF51905">
    <property type="entry name" value="FAD/NAD(P)-binding domain"/>
    <property type="match status" value="1"/>
</dbReference>
<feature type="domain" description="Amine oxidase" evidence="1">
    <location>
        <begin position="99"/>
        <end position="283"/>
    </location>
</feature>
<reference evidence="3" key="1">
    <citation type="submission" date="2016-10" db="EMBL/GenBank/DDBJ databases">
        <authorList>
            <person name="Varghese N."/>
            <person name="Submissions S."/>
        </authorList>
    </citation>
    <scope>NUCLEOTIDE SEQUENCE [LARGE SCALE GENOMIC DNA]</scope>
    <source>
        <strain evidence="3">CGMCC 1.1761</strain>
    </source>
</reference>
<accession>A0A1G4RBY0</accession>
<dbReference type="Pfam" id="PF01593">
    <property type="entry name" value="Amino_oxidase"/>
    <property type="match status" value="1"/>
</dbReference>
<proteinExistence type="predicted"/>
<evidence type="ECO:0000313" key="2">
    <source>
        <dbReference type="EMBL" id="SCW54364.1"/>
    </source>
</evidence>
<evidence type="ECO:0000259" key="1">
    <source>
        <dbReference type="Pfam" id="PF01593"/>
    </source>
</evidence>
<keyword evidence="3" id="KW-1185">Reference proteome</keyword>
<dbReference type="STRING" id="177413.SAMN05660859_1536"/>
<organism evidence="2 3">
    <name type="scientific">Ancylobacter rudongensis</name>
    <dbReference type="NCBI Taxonomy" id="177413"/>
    <lineage>
        <taxon>Bacteria</taxon>
        <taxon>Pseudomonadati</taxon>
        <taxon>Pseudomonadota</taxon>
        <taxon>Alphaproteobacteria</taxon>
        <taxon>Hyphomicrobiales</taxon>
        <taxon>Xanthobacteraceae</taxon>
        <taxon>Ancylobacter</taxon>
    </lineage>
</organism>